<keyword evidence="11" id="KW-1185">Reference proteome</keyword>
<dbReference type="SUPFAM" id="SSF54197">
    <property type="entry name" value="HIT-like"/>
    <property type="match status" value="1"/>
</dbReference>
<evidence type="ECO:0000256" key="6">
    <source>
        <dbReference type="PIRSR" id="PIRSR639383-3"/>
    </source>
</evidence>
<keyword evidence="1" id="KW-0547">Nucleotide-binding</keyword>
<dbReference type="GO" id="GO:0015964">
    <property type="term" value="P:diadenosine triphosphate catabolic process"/>
    <property type="evidence" value="ECO:0007669"/>
    <property type="project" value="EnsemblFungi"/>
</dbReference>
<dbReference type="Pfam" id="PF01230">
    <property type="entry name" value="HIT"/>
    <property type="match status" value="1"/>
</dbReference>
<dbReference type="CDD" id="cd01275">
    <property type="entry name" value="FHIT"/>
    <property type="match status" value="1"/>
</dbReference>
<feature type="binding site" evidence="5">
    <location>
        <position position="28"/>
    </location>
    <ligand>
        <name>substrate</name>
    </ligand>
</feature>
<evidence type="ECO:0000256" key="2">
    <source>
        <dbReference type="ARBA" id="ARBA00022801"/>
    </source>
</evidence>
<dbReference type="GO" id="GO:0000166">
    <property type="term" value="F:nucleotide binding"/>
    <property type="evidence" value="ECO:0007669"/>
    <property type="project" value="UniProtKB-KW"/>
</dbReference>
<proteinExistence type="predicted"/>
<dbReference type="InterPro" id="IPR039383">
    <property type="entry name" value="FHIT"/>
</dbReference>
<feature type="short sequence motif" description="Histidine triad motif" evidence="4 7">
    <location>
        <begin position="102"/>
        <end position="106"/>
    </location>
</feature>
<evidence type="ECO:0000256" key="7">
    <source>
        <dbReference type="PROSITE-ProRule" id="PRU00464"/>
    </source>
</evidence>
<dbReference type="PANTHER" id="PTHR46243">
    <property type="entry name" value="BIS(5'-ADENOSYL)-TRIPHOSPHATASE"/>
    <property type="match status" value="1"/>
</dbReference>
<accession>A0A166P9S0</accession>
<feature type="region of interest" description="Disordered" evidence="8">
    <location>
        <begin position="135"/>
        <end position="184"/>
    </location>
</feature>
<reference evidence="10 11" key="1">
    <citation type="journal article" date="2016" name="Genome Biol. Evol.">
        <title>Divergent and convergent evolution of fungal pathogenicity.</title>
        <authorList>
            <person name="Shang Y."/>
            <person name="Xiao G."/>
            <person name="Zheng P."/>
            <person name="Cen K."/>
            <person name="Zhan S."/>
            <person name="Wang C."/>
        </authorList>
    </citation>
    <scope>NUCLEOTIDE SEQUENCE [LARGE SCALE GENOMIC DNA]</scope>
    <source>
        <strain evidence="10 11">RCEF 2490</strain>
    </source>
</reference>
<sequence length="184" mass="20619">MSSLIKFGPFEVTKQVFLVTAHSFALVNLKPLTPGHVLVIPLQQHRRLTDLSRDETADLFSTVQLTQRMLAKKYFPNPEDITSASFTVALQDGPESGQTVPHVHVHIIPRLKTTDMGKSADAVYTKLASEEGNVGGALWDKQQRPQPGGKMRMIEDDDRPARTKEDMNQEADDYRSLFKEMGVE</sequence>
<dbReference type="STRING" id="1081109.A0A166P9S0"/>
<comment type="caution">
    <text evidence="10">The sequence shown here is derived from an EMBL/GenBank/DDBJ whole genome shotgun (WGS) entry which is preliminary data.</text>
</comment>
<dbReference type="FunFam" id="3.30.428.10:FF:000011">
    <property type="entry name" value="Fragile histidine triad"/>
    <property type="match status" value="1"/>
</dbReference>
<evidence type="ECO:0000256" key="4">
    <source>
        <dbReference type="PIRSR" id="PIRSR601310-3"/>
    </source>
</evidence>
<feature type="site" description="Important for induction of apoptosis" evidence="6">
    <location>
        <position position="124"/>
    </location>
</feature>
<dbReference type="Proteomes" id="UP000078544">
    <property type="component" value="Unassembled WGS sequence"/>
</dbReference>
<feature type="active site" description="Tele-AMP-histidine intermediate" evidence="3">
    <location>
        <position position="104"/>
    </location>
</feature>
<dbReference type="InterPro" id="IPR019808">
    <property type="entry name" value="Histidine_triad_CS"/>
</dbReference>
<feature type="domain" description="HIT" evidence="9">
    <location>
        <begin position="3"/>
        <end position="118"/>
    </location>
</feature>
<organism evidence="10 11">
    <name type="scientific">Moelleriella libera RCEF 2490</name>
    <dbReference type="NCBI Taxonomy" id="1081109"/>
    <lineage>
        <taxon>Eukaryota</taxon>
        <taxon>Fungi</taxon>
        <taxon>Dikarya</taxon>
        <taxon>Ascomycota</taxon>
        <taxon>Pezizomycotina</taxon>
        <taxon>Sordariomycetes</taxon>
        <taxon>Hypocreomycetidae</taxon>
        <taxon>Hypocreales</taxon>
        <taxon>Clavicipitaceae</taxon>
        <taxon>Moelleriella</taxon>
    </lineage>
</organism>
<feature type="compositionally biased region" description="Basic and acidic residues" evidence="8">
    <location>
        <begin position="159"/>
        <end position="184"/>
    </location>
</feature>
<gene>
    <name evidence="10" type="ORF">AAL_04501</name>
</gene>
<evidence type="ECO:0000256" key="3">
    <source>
        <dbReference type="PIRSR" id="PIRSR601310-1"/>
    </source>
</evidence>
<feature type="binding site" evidence="5">
    <location>
        <begin position="97"/>
        <end position="100"/>
    </location>
    <ligand>
        <name>substrate</name>
    </ligand>
</feature>
<feature type="binding site" evidence="5">
    <location>
        <position position="106"/>
    </location>
    <ligand>
        <name>substrate</name>
    </ligand>
</feature>
<dbReference type="PRINTS" id="PR00332">
    <property type="entry name" value="HISTRIAD"/>
</dbReference>
<dbReference type="AlphaFoldDB" id="A0A166P9S0"/>
<evidence type="ECO:0000256" key="5">
    <source>
        <dbReference type="PIRSR" id="PIRSR639383-2"/>
    </source>
</evidence>
<dbReference type="InterPro" id="IPR036265">
    <property type="entry name" value="HIT-like_sf"/>
</dbReference>
<protein>
    <submittedName>
        <fullName evidence="10">Histidine triad motif protein</fullName>
    </submittedName>
</protein>
<dbReference type="InterPro" id="IPR051884">
    <property type="entry name" value="Bis(5'-adenosyl)-TPase_reg"/>
</dbReference>
<evidence type="ECO:0000256" key="8">
    <source>
        <dbReference type="SAM" id="MobiDB-lite"/>
    </source>
</evidence>
<dbReference type="PROSITE" id="PS51084">
    <property type="entry name" value="HIT_2"/>
    <property type="match status" value="1"/>
</dbReference>
<feature type="binding site" evidence="5">
    <location>
        <position position="91"/>
    </location>
    <ligand>
        <name>substrate</name>
    </ligand>
</feature>
<keyword evidence="2" id="KW-0378">Hydrolase</keyword>
<dbReference type="GO" id="GO:0004081">
    <property type="term" value="F:bis(5'-nucleosyl)-tetraphosphatase (asymmetrical) activity"/>
    <property type="evidence" value="ECO:0007669"/>
    <property type="project" value="EnsemblFungi"/>
</dbReference>
<dbReference type="PANTHER" id="PTHR46243:SF1">
    <property type="entry name" value="BIS(5'-ADENOSYL)-TRIPHOSPHATASE"/>
    <property type="match status" value="1"/>
</dbReference>
<evidence type="ECO:0000256" key="1">
    <source>
        <dbReference type="ARBA" id="ARBA00022741"/>
    </source>
</evidence>
<dbReference type="PROSITE" id="PS00892">
    <property type="entry name" value="HIT_1"/>
    <property type="match status" value="1"/>
</dbReference>
<dbReference type="OrthoDB" id="680339at2759"/>
<evidence type="ECO:0000313" key="11">
    <source>
        <dbReference type="Proteomes" id="UP000078544"/>
    </source>
</evidence>
<dbReference type="InterPro" id="IPR011146">
    <property type="entry name" value="HIT-like"/>
</dbReference>
<dbReference type="Gene3D" id="3.30.428.10">
    <property type="entry name" value="HIT-like"/>
    <property type="match status" value="1"/>
</dbReference>
<evidence type="ECO:0000259" key="9">
    <source>
        <dbReference type="PROSITE" id="PS51084"/>
    </source>
</evidence>
<dbReference type="InterPro" id="IPR001310">
    <property type="entry name" value="Histidine_triad_HIT"/>
</dbReference>
<name>A0A166P9S0_9HYPO</name>
<evidence type="ECO:0000313" key="10">
    <source>
        <dbReference type="EMBL" id="KZZ95270.1"/>
    </source>
</evidence>
<dbReference type="EMBL" id="AZGY01000009">
    <property type="protein sequence ID" value="KZZ95270.1"/>
    <property type="molecule type" value="Genomic_DNA"/>
</dbReference>